<accession>B8DQ04</accession>
<dbReference type="KEGG" id="dvm:DvMF_1925"/>
<protein>
    <submittedName>
        <fullName evidence="1">Aminoglycoside phosphotransferase</fullName>
    </submittedName>
</protein>
<dbReference type="AlphaFoldDB" id="B8DQ04"/>
<evidence type="ECO:0000313" key="1">
    <source>
        <dbReference type="EMBL" id="ACL08868.1"/>
    </source>
</evidence>
<dbReference type="STRING" id="883.DvMF_1925"/>
<sequence>MHTAAMVADFLGRMILQREGDGAGALSCALSGAMPDSVSGATFGSTPGFPLAVPDEAGASTPQAWAAALGVPVAGKGAGAASAPGTAPVSAEDVSFLAAGEYHENWLVRSPAGPVVLRSNRGGAAGSQLGLADQISYEYRVLHALAGCAATPRPLALAPVAMRPAGNPADAPTPDAAPTGGALLMQWLPGRPLDYRADARHAARVFAAVHAAPVPPAVELPPPGPVPHVLPRGVLAAQPDPLAAIVAESSALLARHADHPLAPRMATVRQALLDYRDRVARLAGDTRHLFADEAPVIANTEVNSGNFLVPGGDAAAFPAPCGAWLVDWEKAVVTTRYQDLGHFLAPTTTLWKTDFTFDAATRAAFLNHYRAALRHAGQPVPDAEECAAKADVMVRAVLLRGLSWCLMAWHEYAGGGRALAHADTFRTIERYLGNIAWFLR</sequence>
<dbReference type="GO" id="GO:0016740">
    <property type="term" value="F:transferase activity"/>
    <property type="evidence" value="ECO:0007669"/>
    <property type="project" value="UniProtKB-KW"/>
</dbReference>
<reference evidence="1" key="1">
    <citation type="submission" date="2008-10" db="EMBL/GenBank/DDBJ databases">
        <title>Complete sequence of Desulfovibrio vulgaris str. 'Miyazaki F'.</title>
        <authorList>
            <person name="Lucas S."/>
            <person name="Copeland A."/>
            <person name="Lapidus A."/>
            <person name="Glavina del Rio T."/>
            <person name="Dalin E."/>
            <person name="Tice H."/>
            <person name="Bruce D."/>
            <person name="Goodwin L."/>
            <person name="Pitluck S."/>
            <person name="Sims D."/>
            <person name="Brettin T."/>
            <person name="Detter J.C."/>
            <person name="Han C."/>
            <person name="Larimer F."/>
            <person name="Land M."/>
            <person name="Hauser L."/>
            <person name="Kyrpides N."/>
            <person name="Mikhailova N."/>
            <person name="Hazen T.C."/>
            <person name="Richardson P."/>
        </authorList>
    </citation>
    <scope>NUCLEOTIDE SEQUENCE</scope>
    <source>
        <strain evidence="1">Miyazaki F</strain>
    </source>
</reference>
<dbReference type="HOGENOM" id="CLU_050660_0_0_7"/>
<dbReference type="eggNOG" id="COG0510">
    <property type="taxonomic scope" value="Bacteria"/>
</dbReference>
<proteinExistence type="predicted"/>
<name>B8DQ04_NITV9</name>
<dbReference type="EMBL" id="CP001197">
    <property type="protein sequence ID" value="ACL08868.1"/>
    <property type="molecule type" value="Genomic_DNA"/>
</dbReference>
<gene>
    <name evidence="1" type="ordered locus">DvMF_1925</name>
</gene>
<dbReference type="SUPFAM" id="SSF56112">
    <property type="entry name" value="Protein kinase-like (PK-like)"/>
    <property type="match status" value="1"/>
</dbReference>
<dbReference type="Gene3D" id="3.90.1200.10">
    <property type="match status" value="1"/>
</dbReference>
<keyword evidence="1" id="KW-0808">Transferase</keyword>
<organism evidence="1">
    <name type="scientific">Nitratidesulfovibrio vulgaris (strain DSM 19637 / Miyazaki F)</name>
    <name type="common">Desulfovibrio vulgaris</name>
    <dbReference type="NCBI Taxonomy" id="883"/>
    <lineage>
        <taxon>Bacteria</taxon>
        <taxon>Pseudomonadati</taxon>
        <taxon>Thermodesulfobacteriota</taxon>
        <taxon>Desulfovibrionia</taxon>
        <taxon>Desulfovibrionales</taxon>
        <taxon>Desulfovibrionaceae</taxon>
        <taxon>Nitratidesulfovibrio</taxon>
    </lineage>
</organism>
<dbReference type="InterPro" id="IPR011009">
    <property type="entry name" value="Kinase-like_dom_sf"/>
</dbReference>